<keyword evidence="3" id="KW-1185">Reference proteome</keyword>
<dbReference type="EMBL" id="CP045423">
    <property type="protein sequence ID" value="QFU17094.1"/>
    <property type="molecule type" value="Genomic_DNA"/>
</dbReference>
<reference evidence="2 3" key="1">
    <citation type="submission" date="2019-10" db="EMBL/GenBank/DDBJ databases">
        <title>Isolation, Identification of Microvirga thermotolerans HR1, a novel thermophilic bacterium and Comparative Genomics of the genus Microvirga.</title>
        <authorList>
            <person name="Li J."/>
            <person name="Zhang W."/>
            <person name="Lin M."/>
            <person name="Wang J."/>
        </authorList>
    </citation>
    <scope>NUCLEOTIDE SEQUENCE [LARGE SCALE GENOMIC DNA]</scope>
    <source>
        <strain evidence="2 3">HR1</strain>
    </source>
</reference>
<evidence type="ECO:0000256" key="1">
    <source>
        <dbReference type="SAM" id="MobiDB-lite"/>
    </source>
</evidence>
<dbReference type="RefSeq" id="WP_152586730.1">
    <property type="nucleotide sequence ID" value="NZ_CP045423.1"/>
</dbReference>
<evidence type="ECO:0000313" key="2">
    <source>
        <dbReference type="EMBL" id="QFU17094.1"/>
    </source>
</evidence>
<accession>A0A5P9K453</accession>
<feature type="compositionally biased region" description="Basic and acidic residues" evidence="1">
    <location>
        <begin position="140"/>
        <end position="151"/>
    </location>
</feature>
<gene>
    <name evidence="2" type="ORF">GDR74_13175</name>
</gene>
<protein>
    <submittedName>
        <fullName evidence="2">Uncharacterized protein</fullName>
    </submittedName>
</protein>
<feature type="region of interest" description="Disordered" evidence="1">
    <location>
        <begin position="138"/>
        <end position="160"/>
    </location>
</feature>
<name>A0A5P9K453_9HYPH</name>
<dbReference type="AlphaFoldDB" id="A0A5P9K453"/>
<proteinExistence type="predicted"/>
<dbReference type="Proteomes" id="UP000325614">
    <property type="component" value="Chromosome"/>
</dbReference>
<organism evidence="2 3">
    <name type="scientific">Microvirga thermotolerans</name>
    <dbReference type="NCBI Taxonomy" id="2651334"/>
    <lineage>
        <taxon>Bacteria</taxon>
        <taxon>Pseudomonadati</taxon>
        <taxon>Pseudomonadota</taxon>
        <taxon>Alphaproteobacteria</taxon>
        <taxon>Hyphomicrobiales</taxon>
        <taxon>Methylobacteriaceae</taxon>
        <taxon>Microvirga</taxon>
    </lineage>
</organism>
<sequence length="186" mass="20101">MSATIVISAEAKRRAYDLYIHQPSISVRSIAALLGVGATTFRRLRREWAWPPRAEALVAAQAVGEAGEKPASGFDEASVSPSQGLRQAALALMAVTRARIDELAREQDRPDAATDHDRAARTLASYARTLTAAQALLEQESSRLDDTERSDAGPARSLDELGDELARHLERLVAEEEARGSDGLLV</sequence>
<evidence type="ECO:0000313" key="3">
    <source>
        <dbReference type="Proteomes" id="UP000325614"/>
    </source>
</evidence>
<dbReference type="KEGG" id="mico:GDR74_13175"/>